<dbReference type="AlphaFoldDB" id="A0A7S0HE79"/>
<name>A0A7S0HE79_9CRYP</name>
<feature type="region of interest" description="Disordered" evidence="5">
    <location>
        <begin position="113"/>
        <end position="146"/>
    </location>
</feature>
<evidence type="ECO:0000256" key="1">
    <source>
        <dbReference type="ARBA" id="ARBA00023015"/>
    </source>
</evidence>
<dbReference type="EMBL" id="HBEO01008731">
    <property type="protein sequence ID" value="CAD8476003.1"/>
    <property type="molecule type" value="Transcribed_RNA"/>
</dbReference>
<dbReference type="InterPro" id="IPR006447">
    <property type="entry name" value="Myb_dom_plants"/>
</dbReference>
<evidence type="ECO:0000313" key="7">
    <source>
        <dbReference type="EMBL" id="CAD8476003.1"/>
    </source>
</evidence>
<feature type="domain" description="HTH myb-type" evidence="6">
    <location>
        <begin position="51"/>
        <end position="98"/>
    </location>
</feature>
<keyword evidence="1" id="KW-0805">Transcription regulation</keyword>
<dbReference type="NCBIfam" id="TIGR01557">
    <property type="entry name" value="myb_SHAQKYF"/>
    <property type="match status" value="1"/>
</dbReference>
<dbReference type="InterPro" id="IPR001005">
    <property type="entry name" value="SANT/Myb"/>
</dbReference>
<dbReference type="InterPro" id="IPR017930">
    <property type="entry name" value="Myb_dom"/>
</dbReference>
<dbReference type="PANTHER" id="PTHR44042:SF67">
    <property type="entry name" value="MYB-LIKE PROTEIN I"/>
    <property type="match status" value="1"/>
</dbReference>
<dbReference type="CDD" id="cd00167">
    <property type="entry name" value="SANT"/>
    <property type="match status" value="1"/>
</dbReference>
<dbReference type="Pfam" id="PF00249">
    <property type="entry name" value="Myb_DNA-binding"/>
    <property type="match status" value="1"/>
</dbReference>
<dbReference type="SMART" id="SM00717">
    <property type="entry name" value="SANT"/>
    <property type="match status" value="1"/>
</dbReference>
<dbReference type="PROSITE" id="PS51294">
    <property type="entry name" value="HTH_MYB"/>
    <property type="match status" value="1"/>
</dbReference>
<accession>A0A7S0HE79</accession>
<evidence type="ECO:0000256" key="5">
    <source>
        <dbReference type="SAM" id="MobiDB-lite"/>
    </source>
</evidence>
<evidence type="ECO:0000259" key="6">
    <source>
        <dbReference type="PROSITE" id="PS51294"/>
    </source>
</evidence>
<dbReference type="InterPro" id="IPR009057">
    <property type="entry name" value="Homeodomain-like_sf"/>
</dbReference>
<sequence>MNPMRSAMLVQENQRLSMELKEVQAQIAMLKKELNKELIQADAEQVQGRYWLPEEHRRFLVGLKKYGHKNIKAIAAYVGTRSTTQVRSHAQKYMKKLHRHGKTLADLGLPEKSEELEQDDESHPAAASSEESSQAKPVYTPSYDEFPLSPQLQSKKPCYDNVDNFSSLYVPASDQVMQNRAQSFDSQMCSKNMAAMGMAGKDCSSAQQTTVVGMPMPTTNSPSVVLQTGNDISGALRIHKVSWQNVPAQGGNPSMFAQLGGSQSFIHPPHDSSVANFGNNVFPMSQLGQQQCVQQMAASNFPPAQQMGNNLSWLSQQQGGQPMKGNPMAPSHMLSMFQKVTETPMNLQQGRFVL</sequence>
<gene>
    <name evidence="7" type="ORF">HPHI1048_LOCUS6085</name>
</gene>
<organism evidence="7">
    <name type="scientific">Hanusia phi</name>
    <dbReference type="NCBI Taxonomy" id="3032"/>
    <lineage>
        <taxon>Eukaryota</taxon>
        <taxon>Cryptophyceae</taxon>
        <taxon>Pyrenomonadales</taxon>
        <taxon>Geminigeraceae</taxon>
        <taxon>Hanusia</taxon>
    </lineage>
</organism>
<reference evidence="7" key="1">
    <citation type="submission" date="2021-01" db="EMBL/GenBank/DDBJ databases">
        <authorList>
            <person name="Corre E."/>
            <person name="Pelletier E."/>
            <person name="Niang G."/>
            <person name="Scheremetjew M."/>
            <person name="Finn R."/>
            <person name="Kale V."/>
            <person name="Holt S."/>
            <person name="Cochrane G."/>
            <person name="Meng A."/>
            <person name="Brown T."/>
            <person name="Cohen L."/>
        </authorList>
    </citation>
    <scope>NUCLEOTIDE SEQUENCE</scope>
    <source>
        <strain evidence="7">CCMP325</strain>
    </source>
</reference>
<dbReference type="GO" id="GO:0003677">
    <property type="term" value="F:DNA binding"/>
    <property type="evidence" value="ECO:0007669"/>
    <property type="project" value="InterPro"/>
</dbReference>
<keyword evidence="3" id="KW-0539">Nucleus</keyword>
<dbReference type="SUPFAM" id="SSF46689">
    <property type="entry name" value="Homeodomain-like"/>
    <property type="match status" value="1"/>
</dbReference>
<dbReference type="Gene3D" id="1.10.10.60">
    <property type="entry name" value="Homeodomain-like"/>
    <property type="match status" value="1"/>
</dbReference>
<protein>
    <recommendedName>
        <fullName evidence="6">HTH myb-type domain-containing protein</fullName>
    </recommendedName>
</protein>
<feature type="coiled-coil region" evidence="4">
    <location>
        <begin position="6"/>
        <end position="40"/>
    </location>
</feature>
<dbReference type="PANTHER" id="PTHR44042">
    <property type="entry name" value="DUPLICATED HOMEODOMAIN-LIKE SUPERFAMILY PROTEIN-RELATED"/>
    <property type="match status" value="1"/>
</dbReference>
<proteinExistence type="predicted"/>
<evidence type="ECO:0000256" key="2">
    <source>
        <dbReference type="ARBA" id="ARBA00023163"/>
    </source>
</evidence>
<keyword evidence="2" id="KW-0804">Transcription</keyword>
<evidence type="ECO:0000256" key="3">
    <source>
        <dbReference type="ARBA" id="ARBA00023242"/>
    </source>
</evidence>
<keyword evidence="4" id="KW-0175">Coiled coil</keyword>
<evidence type="ECO:0000256" key="4">
    <source>
        <dbReference type="SAM" id="Coils"/>
    </source>
</evidence>